<organism evidence="11 12">
    <name type="scientific">Apodospora peruviana</name>
    <dbReference type="NCBI Taxonomy" id="516989"/>
    <lineage>
        <taxon>Eukaryota</taxon>
        <taxon>Fungi</taxon>
        <taxon>Dikarya</taxon>
        <taxon>Ascomycota</taxon>
        <taxon>Pezizomycotina</taxon>
        <taxon>Sordariomycetes</taxon>
        <taxon>Sordariomycetidae</taxon>
        <taxon>Sordariales</taxon>
        <taxon>Lasiosphaeriaceae</taxon>
        <taxon>Apodospora</taxon>
    </lineage>
</organism>
<keyword evidence="8" id="KW-0813">Transport</keyword>
<feature type="transmembrane region" description="Helical" evidence="10">
    <location>
        <begin position="242"/>
        <end position="262"/>
    </location>
</feature>
<sequence length="288" mass="30405">MARPAKNSSGKPGYRWGRGQNGEKKKTPPLLTPMQAHMVATVGEFVGTFLFLYFSYAGNLMAASRAPSSAPASAGGGMSSETVIFISLAYSFSLLVNVWAFYRISGGLFNPAITIALCLSNQLPWIRGALFIPTQLLASLCAGGLVAAMFPVPISEANSVLGGGASVSQGLFMEMFFTALLTFVVLMLAIEKSKDTFMAPIGIGLALFVAMIAGTAYTGGSLNPARSLGCAVAATSFPGYHWIYWLGPVMGAVLAAGFYWFVKYFHYEEANPGQDAAHPDEAHAASPV</sequence>
<evidence type="ECO:0000256" key="7">
    <source>
        <dbReference type="ARBA" id="ARBA00034651"/>
    </source>
</evidence>
<evidence type="ECO:0000256" key="9">
    <source>
        <dbReference type="SAM" id="MobiDB-lite"/>
    </source>
</evidence>
<evidence type="ECO:0000256" key="8">
    <source>
        <dbReference type="RuleBase" id="RU000477"/>
    </source>
</evidence>
<comment type="similarity">
    <text evidence="2 8">Belongs to the MIP/aquaporin (TC 1.A.8) family.</text>
</comment>
<accession>A0AAE0M2N1</accession>
<evidence type="ECO:0000256" key="5">
    <source>
        <dbReference type="ARBA" id="ARBA00022989"/>
    </source>
</evidence>
<dbReference type="InterPro" id="IPR023271">
    <property type="entry name" value="Aquaporin-like"/>
</dbReference>
<dbReference type="Pfam" id="PF00230">
    <property type="entry name" value="MIP"/>
    <property type="match status" value="1"/>
</dbReference>
<keyword evidence="12" id="KW-1185">Reference proteome</keyword>
<feature type="transmembrane region" description="Helical" evidence="10">
    <location>
        <begin position="170"/>
        <end position="190"/>
    </location>
</feature>
<keyword evidence="4" id="KW-0677">Repeat</keyword>
<evidence type="ECO:0000313" key="11">
    <source>
        <dbReference type="EMBL" id="KAK3317086.1"/>
    </source>
</evidence>
<comment type="subcellular location">
    <subcellularLocation>
        <location evidence="1">Membrane</location>
        <topology evidence="1">Multi-pass membrane protein</topology>
    </subcellularLocation>
</comment>
<feature type="transmembrane region" description="Helical" evidence="10">
    <location>
        <begin position="130"/>
        <end position="150"/>
    </location>
</feature>
<dbReference type="AlphaFoldDB" id="A0AAE0M2N1"/>
<dbReference type="InterPro" id="IPR034294">
    <property type="entry name" value="Aquaporin_transptr"/>
</dbReference>
<dbReference type="PANTHER" id="PTHR19139:SF283">
    <property type="entry name" value="AQUAPORIN"/>
    <property type="match status" value="1"/>
</dbReference>
<protein>
    <submittedName>
        <fullName evidence="11">Aquaporin-like protein</fullName>
    </submittedName>
</protein>
<evidence type="ECO:0000256" key="2">
    <source>
        <dbReference type="ARBA" id="ARBA00006175"/>
    </source>
</evidence>
<name>A0AAE0M2N1_9PEZI</name>
<reference evidence="11" key="1">
    <citation type="journal article" date="2023" name="Mol. Phylogenet. Evol.">
        <title>Genome-scale phylogeny and comparative genomics of the fungal order Sordariales.</title>
        <authorList>
            <person name="Hensen N."/>
            <person name="Bonometti L."/>
            <person name="Westerberg I."/>
            <person name="Brannstrom I.O."/>
            <person name="Guillou S."/>
            <person name="Cros-Aarteil S."/>
            <person name="Calhoun S."/>
            <person name="Haridas S."/>
            <person name="Kuo A."/>
            <person name="Mondo S."/>
            <person name="Pangilinan J."/>
            <person name="Riley R."/>
            <person name="LaButti K."/>
            <person name="Andreopoulos B."/>
            <person name="Lipzen A."/>
            <person name="Chen C."/>
            <person name="Yan M."/>
            <person name="Daum C."/>
            <person name="Ng V."/>
            <person name="Clum A."/>
            <person name="Steindorff A."/>
            <person name="Ohm R.A."/>
            <person name="Martin F."/>
            <person name="Silar P."/>
            <person name="Natvig D.O."/>
            <person name="Lalanne C."/>
            <person name="Gautier V."/>
            <person name="Ament-Velasquez S.L."/>
            <person name="Kruys A."/>
            <person name="Hutchinson M.I."/>
            <person name="Powell A.J."/>
            <person name="Barry K."/>
            <person name="Miller A.N."/>
            <person name="Grigoriev I.V."/>
            <person name="Debuchy R."/>
            <person name="Gladieux P."/>
            <person name="Hiltunen Thoren M."/>
            <person name="Johannesson H."/>
        </authorList>
    </citation>
    <scope>NUCLEOTIDE SEQUENCE</scope>
    <source>
        <strain evidence="11">CBS 118394</strain>
    </source>
</reference>
<evidence type="ECO:0000256" key="6">
    <source>
        <dbReference type="ARBA" id="ARBA00023136"/>
    </source>
</evidence>
<evidence type="ECO:0000256" key="4">
    <source>
        <dbReference type="ARBA" id="ARBA00022737"/>
    </source>
</evidence>
<evidence type="ECO:0000256" key="3">
    <source>
        <dbReference type="ARBA" id="ARBA00022692"/>
    </source>
</evidence>
<comment type="catalytic activity">
    <reaction evidence="7">
        <text>H2O(in) = H2O(out)</text>
        <dbReference type="Rhea" id="RHEA:29667"/>
        <dbReference type="ChEBI" id="CHEBI:15377"/>
    </reaction>
</comment>
<evidence type="ECO:0000256" key="10">
    <source>
        <dbReference type="SAM" id="Phobius"/>
    </source>
</evidence>
<reference evidence="11" key="2">
    <citation type="submission" date="2023-06" db="EMBL/GenBank/DDBJ databases">
        <authorList>
            <consortium name="Lawrence Berkeley National Laboratory"/>
            <person name="Haridas S."/>
            <person name="Hensen N."/>
            <person name="Bonometti L."/>
            <person name="Westerberg I."/>
            <person name="Brannstrom I.O."/>
            <person name="Guillou S."/>
            <person name="Cros-Aarteil S."/>
            <person name="Calhoun S."/>
            <person name="Kuo A."/>
            <person name="Mondo S."/>
            <person name="Pangilinan J."/>
            <person name="Riley R."/>
            <person name="Labutti K."/>
            <person name="Andreopoulos B."/>
            <person name="Lipzen A."/>
            <person name="Chen C."/>
            <person name="Yanf M."/>
            <person name="Daum C."/>
            <person name="Ng V."/>
            <person name="Clum A."/>
            <person name="Steindorff A."/>
            <person name="Ohm R."/>
            <person name="Martin F."/>
            <person name="Silar P."/>
            <person name="Natvig D."/>
            <person name="Lalanne C."/>
            <person name="Gautier V."/>
            <person name="Ament-Velasquez S.L."/>
            <person name="Kruys A."/>
            <person name="Hutchinson M.I."/>
            <person name="Powell A.J."/>
            <person name="Barry K."/>
            <person name="Miller A.N."/>
            <person name="Grigoriev I.V."/>
            <person name="Debuchy R."/>
            <person name="Gladieux P."/>
            <person name="Thoren M.H."/>
            <person name="Johannesson H."/>
        </authorList>
    </citation>
    <scope>NUCLEOTIDE SEQUENCE</scope>
    <source>
        <strain evidence="11">CBS 118394</strain>
    </source>
</reference>
<keyword evidence="6 10" id="KW-0472">Membrane</keyword>
<dbReference type="SUPFAM" id="SSF81338">
    <property type="entry name" value="Aquaporin-like"/>
    <property type="match status" value="1"/>
</dbReference>
<gene>
    <name evidence="11" type="ORF">B0H66DRAFT_562766</name>
</gene>
<dbReference type="Gene3D" id="1.20.1080.10">
    <property type="entry name" value="Glycerol uptake facilitator protein"/>
    <property type="match status" value="1"/>
</dbReference>
<dbReference type="EMBL" id="JAUEDM010000005">
    <property type="protein sequence ID" value="KAK3317086.1"/>
    <property type="molecule type" value="Genomic_DNA"/>
</dbReference>
<feature type="region of interest" description="Disordered" evidence="9">
    <location>
        <begin position="1"/>
        <end position="29"/>
    </location>
</feature>
<feature type="transmembrane region" description="Helical" evidence="10">
    <location>
        <begin position="197"/>
        <end position="217"/>
    </location>
</feature>
<keyword evidence="3 8" id="KW-0812">Transmembrane</keyword>
<feature type="transmembrane region" description="Helical" evidence="10">
    <location>
        <begin position="38"/>
        <end position="62"/>
    </location>
</feature>
<dbReference type="PANTHER" id="PTHR19139">
    <property type="entry name" value="AQUAPORIN TRANSPORTER"/>
    <property type="match status" value="1"/>
</dbReference>
<dbReference type="PRINTS" id="PR00783">
    <property type="entry name" value="MINTRINSICP"/>
</dbReference>
<proteinExistence type="inferred from homology"/>
<feature type="transmembrane region" description="Helical" evidence="10">
    <location>
        <begin position="83"/>
        <end position="102"/>
    </location>
</feature>
<dbReference type="GO" id="GO:0005886">
    <property type="term" value="C:plasma membrane"/>
    <property type="evidence" value="ECO:0007669"/>
    <property type="project" value="TreeGrafter"/>
</dbReference>
<dbReference type="Proteomes" id="UP001283341">
    <property type="component" value="Unassembled WGS sequence"/>
</dbReference>
<evidence type="ECO:0000256" key="1">
    <source>
        <dbReference type="ARBA" id="ARBA00004141"/>
    </source>
</evidence>
<feature type="compositionally biased region" description="Polar residues" evidence="9">
    <location>
        <begin position="1"/>
        <end position="10"/>
    </location>
</feature>
<feature type="transmembrane region" description="Helical" evidence="10">
    <location>
        <begin position="108"/>
        <end position="125"/>
    </location>
</feature>
<comment type="caution">
    <text evidence="11">The sequence shown here is derived from an EMBL/GenBank/DDBJ whole genome shotgun (WGS) entry which is preliminary data.</text>
</comment>
<evidence type="ECO:0000313" key="12">
    <source>
        <dbReference type="Proteomes" id="UP001283341"/>
    </source>
</evidence>
<keyword evidence="5 10" id="KW-1133">Transmembrane helix</keyword>
<dbReference type="GO" id="GO:0015250">
    <property type="term" value="F:water channel activity"/>
    <property type="evidence" value="ECO:0007669"/>
    <property type="project" value="TreeGrafter"/>
</dbReference>
<dbReference type="InterPro" id="IPR000425">
    <property type="entry name" value="MIP"/>
</dbReference>